<dbReference type="EMBL" id="JAOBTT010000001">
    <property type="protein sequence ID" value="MDZ7279356.1"/>
    <property type="molecule type" value="Genomic_DNA"/>
</dbReference>
<keyword evidence="1 2" id="KW-0238">DNA-binding</keyword>
<proteinExistence type="predicted"/>
<dbReference type="CDD" id="cd00383">
    <property type="entry name" value="trans_reg_C"/>
    <property type="match status" value="1"/>
</dbReference>
<protein>
    <submittedName>
        <fullName evidence="4">Winged helix-turn-helix domain-containing protein</fullName>
    </submittedName>
</protein>
<evidence type="ECO:0000313" key="5">
    <source>
        <dbReference type="Proteomes" id="UP001288620"/>
    </source>
</evidence>
<reference evidence="5" key="1">
    <citation type="submission" date="2023-07" db="EMBL/GenBank/DDBJ databases">
        <title>Structural and functional analysis of rice phyllospheric bacteria for their antimicrobial properties and defense elicitation against blast disease.</title>
        <authorList>
            <person name="Sahu K.P."/>
            <person name="Asharani P."/>
            <person name="Kumar M."/>
            <person name="Reddy B."/>
            <person name="Kumar A."/>
        </authorList>
    </citation>
    <scope>NUCLEOTIDE SEQUENCE [LARGE SCALE GENOMIC DNA]</scope>
    <source>
        <strain evidence="5">OsEp_Plm_30P10</strain>
    </source>
</reference>
<dbReference type="Proteomes" id="UP001288620">
    <property type="component" value="Unassembled WGS sequence"/>
</dbReference>
<sequence>MKDYRFGPYLLCDEHMLYRDKRLLRVPPKELAVLNLLLQHAGKLVTKHEIIRGVWHSDNVTDESLTRCIYNLRKILRESSKLRYIETIYGKGYRFICPIVHSPCDSDGRDVFEKEVIALYPLKGEEGVLLSILNAIPDLSAVLSQKGFVMMSSNLTSMLSEDDPGYAFLREAGAHYFLSGTCQCIEGKVLLCIELVYSNTLQVAAKHQFIISRDPVKNALTLRHSLARMLDNIREEKNKHFAQSIKKVVGNELALRSASSPPPLFNVNHDAHCTHTSNRDHRFDAPTLYDLVGCYVALSALDVIEQAKATEIILKIIEKIIITDPGSEQAVLMRTVFGPDMAESRASELHIASILSPGAAGVYYFYACYLLIEGKLESAKSHLDMAIALKPDYFSAHILLVIVRFLLEEHEAALDYAVSLKYRESSCDIILDALLVILFHKREKFHECEQALSAIKPHRYHCELVDTIYVWLNRCRAHARPLGSVIHVSESSASEEKGF</sequence>
<dbReference type="SUPFAM" id="SSF46894">
    <property type="entry name" value="C-terminal effector domain of the bipartite response regulators"/>
    <property type="match status" value="1"/>
</dbReference>
<dbReference type="InterPro" id="IPR011990">
    <property type="entry name" value="TPR-like_helical_dom_sf"/>
</dbReference>
<keyword evidence="5" id="KW-1185">Reference proteome</keyword>
<comment type="caution">
    <text evidence="4">The sequence shown here is derived from an EMBL/GenBank/DDBJ whole genome shotgun (WGS) entry which is preliminary data.</text>
</comment>
<feature type="domain" description="OmpR/PhoB-type" evidence="3">
    <location>
        <begin position="1"/>
        <end position="97"/>
    </location>
</feature>
<feature type="DNA-binding region" description="OmpR/PhoB-type" evidence="2">
    <location>
        <begin position="1"/>
        <end position="97"/>
    </location>
</feature>
<dbReference type="InterPro" id="IPR016032">
    <property type="entry name" value="Sig_transdc_resp-reg_C-effctor"/>
</dbReference>
<dbReference type="InterPro" id="IPR036388">
    <property type="entry name" value="WH-like_DNA-bd_sf"/>
</dbReference>
<dbReference type="Gene3D" id="1.25.40.10">
    <property type="entry name" value="Tetratricopeptide repeat domain"/>
    <property type="match status" value="1"/>
</dbReference>
<evidence type="ECO:0000259" key="3">
    <source>
        <dbReference type="PROSITE" id="PS51755"/>
    </source>
</evidence>
<evidence type="ECO:0000256" key="2">
    <source>
        <dbReference type="PROSITE-ProRule" id="PRU01091"/>
    </source>
</evidence>
<dbReference type="PROSITE" id="PS51755">
    <property type="entry name" value="OMPR_PHOB"/>
    <property type="match status" value="1"/>
</dbReference>
<name>A0ABU5LI03_9GAMM</name>
<evidence type="ECO:0000313" key="4">
    <source>
        <dbReference type="EMBL" id="MDZ7279356.1"/>
    </source>
</evidence>
<evidence type="ECO:0000256" key="1">
    <source>
        <dbReference type="ARBA" id="ARBA00023125"/>
    </source>
</evidence>
<gene>
    <name evidence="4" type="ORF">N4G40_13915</name>
</gene>
<dbReference type="SUPFAM" id="SSF48452">
    <property type="entry name" value="TPR-like"/>
    <property type="match status" value="1"/>
</dbReference>
<dbReference type="Pfam" id="PF00486">
    <property type="entry name" value="Trans_reg_C"/>
    <property type="match status" value="1"/>
</dbReference>
<dbReference type="SMART" id="SM00862">
    <property type="entry name" value="Trans_reg_C"/>
    <property type="match status" value="1"/>
</dbReference>
<dbReference type="Gene3D" id="1.10.10.10">
    <property type="entry name" value="Winged helix-like DNA-binding domain superfamily/Winged helix DNA-binding domain"/>
    <property type="match status" value="1"/>
</dbReference>
<accession>A0ABU5LI03</accession>
<organism evidence="4 5">
    <name type="scientific">Pantoea eucrina</name>
    <dbReference type="NCBI Taxonomy" id="472693"/>
    <lineage>
        <taxon>Bacteria</taxon>
        <taxon>Pseudomonadati</taxon>
        <taxon>Pseudomonadota</taxon>
        <taxon>Gammaproteobacteria</taxon>
        <taxon>Enterobacterales</taxon>
        <taxon>Erwiniaceae</taxon>
        <taxon>Pantoea</taxon>
    </lineage>
</organism>
<dbReference type="InterPro" id="IPR001867">
    <property type="entry name" value="OmpR/PhoB-type_DNA-bd"/>
</dbReference>
<dbReference type="RefSeq" id="WP_322543213.1">
    <property type="nucleotide sequence ID" value="NZ_JAOBTT010000001.1"/>
</dbReference>